<dbReference type="GeneID" id="43586552"/>
<dbReference type="Proteomes" id="UP000322225">
    <property type="component" value="Chromosome 3"/>
</dbReference>
<evidence type="ECO:0000313" key="7">
    <source>
        <dbReference type="Proteomes" id="UP000322225"/>
    </source>
</evidence>
<reference evidence="6" key="1">
    <citation type="submission" date="2017-08" db="EMBL/GenBank/DDBJ databases">
        <authorList>
            <person name="Cuomo C."/>
            <person name="Billmyre B."/>
            <person name="Heitman J."/>
        </authorList>
    </citation>
    <scope>NUCLEOTIDE SEQUENCE</scope>
    <source>
        <strain evidence="6">CBS 12478</strain>
    </source>
</reference>
<organism evidence="6 7">
    <name type="scientific">Kwoniella shandongensis</name>
    <dbReference type="NCBI Taxonomy" id="1734106"/>
    <lineage>
        <taxon>Eukaryota</taxon>
        <taxon>Fungi</taxon>
        <taxon>Dikarya</taxon>
        <taxon>Basidiomycota</taxon>
        <taxon>Agaricomycotina</taxon>
        <taxon>Tremellomycetes</taxon>
        <taxon>Tremellales</taxon>
        <taxon>Cryptococcaceae</taxon>
        <taxon>Kwoniella</taxon>
    </lineage>
</organism>
<evidence type="ECO:0000256" key="3">
    <source>
        <dbReference type="ARBA" id="ARBA00022692"/>
    </source>
</evidence>
<keyword evidence="3" id="KW-0812">Transmembrane</keyword>
<dbReference type="Pfam" id="PF02544">
    <property type="entry name" value="Steroid_dh"/>
    <property type="match status" value="2"/>
</dbReference>
<evidence type="ECO:0000256" key="1">
    <source>
        <dbReference type="ARBA" id="ARBA00004141"/>
    </source>
</evidence>
<dbReference type="PROSITE" id="PS50244">
    <property type="entry name" value="S5A_REDUCTASE"/>
    <property type="match status" value="1"/>
</dbReference>
<protein>
    <submittedName>
        <fullName evidence="6">Uncharacterized protein</fullName>
    </submittedName>
</protein>
<evidence type="ECO:0000256" key="2">
    <source>
        <dbReference type="ARBA" id="ARBA00007742"/>
    </source>
</evidence>
<comment type="similarity">
    <text evidence="2">Belongs to the steroid 5-alpha reductase family.</text>
</comment>
<dbReference type="GO" id="GO:0006629">
    <property type="term" value="P:lipid metabolic process"/>
    <property type="evidence" value="ECO:0007669"/>
    <property type="project" value="InterPro"/>
</dbReference>
<keyword evidence="7" id="KW-1185">Reference proteome</keyword>
<gene>
    <name evidence="6" type="ORF">CI109_101624</name>
</gene>
<dbReference type="PANTHER" id="PTHR10556">
    <property type="entry name" value="3-OXO-5-ALPHA-STEROID 4-DEHYDROGENASE"/>
    <property type="match status" value="1"/>
</dbReference>
<reference evidence="6" key="2">
    <citation type="submission" date="2024-01" db="EMBL/GenBank/DDBJ databases">
        <title>Comparative genomics of Cryptococcus and Kwoniella reveals pathogenesis evolution and contrasting modes of karyotype evolution via chromosome fusion or intercentromeric recombination.</title>
        <authorList>
            <person name="Coelho M.A."/>
            <person name="David-Palma M."/>
            <person name="Shea T."/>
            <person name="Bowers K."/>
            <person name="McGinley-Smith S."/>
            <person name="Mohammad A.W."/>
            <person name="Gnirke A."/>
            <person name="Yurkov A.M."/>
            <person name="Nowrousian M."/>
            <person name="Sun S."/>
            <person name="Cuomo C.A."/>
            <person name="Heitman J."/>
        </authorList>
    </citation>
    <scope>NUCLEOTIDE SEQUENCE</scope>
    <source>
        <strain evidence="6">CBS 12478</strain>
    </source>
</reference>
<dbReference type="EMBL" id="CP144053">
    <property type="protein sequence ID" value="WWD17186.1"/>
    <property type="molecule type" value="Genomic_DNA"/>
</dbReference>
<dbReference type="PANTHER" id="PTHR10556:SF43">
    <property type="entry name" value="STEROID 5-ALPHA-REDUCTASE DET2"/>
    <property type="match status" value="1"/>
</dbReference>
<accession>A0A5M6C5N8</accession>
<keyword evidence="5" id="KW-0472">Membrane</keyword>
<dbReference type="InterPro" id="IPR039357">
    <property type="entry name" value="SRD5A/TECR"/>
</dbReference>
<evidence type="ECO:0000256" key="4">
    <source>
        <dbReference type="ARBA" id="ARBA00022989"/>
    </source>
</evidence>
<dbReference type="InterPro" id="IPR001104">
    <property type="entry name" value="3-oxo-5_a-steroid_4-DH_C"/>
</dbReference>
<proteinExistence type="inferred from homology"/>
<dbReference type="Gene3D" id="1.20.120.1630">
    <property type="match status" value="1"/>
</dbReference>
<sequence>MLPPTGFFPTLITFHLFPLHAPFTLYLVDAPFGRFSINSSKWNLPGNIAWAGMELVAPITFLMTLYTNGHLPLTPPAKILSSLYLVHYLHRAVISPLVLSPKRSPLHISIPFGAALFNLFNGYLLAIGLAFYPPKQIGTTFWLGIVGWAIGFAGNVYHDEILNDLRRSKADRLTIKDLPEDKDPNAGRYKIPRGGLFGYVSFPNYLCEWFEWTSFALAASPYPFITVPPPFASGVGIASLATRTIANVWWPSTLLSPPWMFVLAEITSMLPRAISGHAWYKDKFGAKYPQDRKAVVPGLI</sequence>
<evidence type="ECO:0000256" key="5">
    <source>
        <dbReference type="ARBA" id="ARBA00023136"/>
    </source>
</evidence>
<dbReference type="AlphaFoldDB" id="A0A5M6C5N8"/>
<comment type="subcellular location">
    <subcellularLocation>
        <location evidence="1">Membrane</location>
        <topology evidence="1">Multi-pass membrane protein</topology>
    </subcellularLocation>
</comment>
<dbReference type="OrthoDB" id="5788137at2759"/>
<name>A0A5M6C5N8_9TREE</name>
<keyword evidence="4" id="KW-1133">Transmembrane helix</keyword>
<evidence type="ECO:0000313" key="6">
    <source>
        <dbReference type="EMBL" id="WWD17186.1"/>
    </source>
</evidence>
<dbReference type="GO" id="GO:0016020">
    <property type="term" value="C:membrane"/>
    <property type="evidence" value="ECO:0007669"/>
    <property type="project" value="UniProtKB-SubCell"/>
</dbReference>
<dbReference type="RefSeq" id="XP_031863376.1">
    <property type="nucleotide sequence ID" value="XM_032002439.1"/>
</dbReference>
<dbReference type="GO" id="GO:0016627">
    <property type="term" value="F:oxidoreductase activity, acting on the CH-CH group of donors"/>
    <property type="evidence" value="ECO:0007669"/>
    <property type="project" value="InterPro"/>
</dbReference>
<dbReference type="KEGG" id="ksn:43586552"/>